<proteinExistence type="predicted"/>
<keyword evidence="5" id="KW-1039">Host endosome</keyword>
<dbReference type="PIRSF" id="PIRSF015793">
    <property type="entry name" value="VAC_EEV"/>
    <property type="match status" value="1"/>
</dbReference>
<evidence type="ECO:0000256" key="6">
    <source>
        <dbReference type="ARBA" id="ARBA00023136"/>
    </source>
</evidence>
<evidence type="ECO:0000313" key="8">
    <source>
        <dbReference type="EMBL" id="ATX75024.1"/>
    </source>
</evidence>
<dbReference type="EMBL" id="MF661791">
    <property type="protein sequence ID" value="ATX75024.1"/>
    <property type="molecule type" value="Genomic_DNA"/>
</dbReference>
<reference evidence="8" key="3">
    <citation type="submission" date="2018-08" db="EMBL/GenBank/DDBJ databases">
        <authorList>
            <person name="Ferrada E.E."/>
            <person name="Latorre B.A."/>
        </authorList>
    </citation>
    <scope>NUCLEOTIDE SEQUENCE</scope>
    <source>
        <strain evidence="8">NSW</strain>
    </source>
</reference>
<evidence type="ECO:0000256" key="4">
    <source>
        <dbReference type="ARBA" id="ARBA00023026"/>
    </source>
</evidence>
<accession>A0A2C9DSZ1</accession>
<keyword evidence="3" id="KW-0946">Virion</keyword>
<dbReference type="InterPro" id="IPR005005">
    <property type="entry name" value="Poxvirus_F12L"/>
</dbReference>
<protein>
    <submittedName>
        <fullName evidence="7">EEV maturation protein</fullName>
    </submittedName>
</protein>
<dbReference type="GO" id="GO:0055036">
    <property type="term" value="C:virion membrane"/>
    <property type="evidence" value="ECO:0007669"/>
    <property type="project" value="UniProtKB-SubCell"/>
</dbReference>
<reference evidence="8 9" key="1">
    <citation type="journal article" date="2017" name="Sci. Rep.">
        <title>Molecular and microscopic characterization of a novel Eastern grey kangaroopox virus genome directly from a clinical sample.</title>
        <authorList>
            <person name="Sarker S."/>
            <person name="Roberts H.K."/>
            <person name="Tidd N."/>
            <person name="Ault S."/>
            <person name="Ladmore G."/>
            <person name="Peters A."/>
            <person name="Forwood J.K."/>
            <person name="Helbig K."/>
            <person name="Raidal S.R."/>
        </authorList>
    </citation>
    <scope>NUCLEOTIDE SEQUENCE [LARGE SCALE GENOMIC DNA]</scope>
    <source>
        <strain evidence="8 9">NSW</strain>
    </source>
</reference>
<dbReference type="EMBL" id="MF467281">
    <property type="protein sequence ID" value="ATI21124.1"/>
    <property type="molecule type" value="Genomic_DNA"/>
</dbReference>
<dbReference type="Proteomes" id="UP000318205">
    <property type="component" value="Segment"/>
</dbReference>
<sequence>MLSFVNSVCGSSRDSRPLIHEPDLSNGREVHLLMADGGVVFVNERNREAVRSVSESVSTTILETDAWTPARGPSAVSSFMVMEEVDTDTYFSPKSSSFPLYTIIVRMATDRNLPRLLDALLECPNESVFDTIDNTNWWLYSHDLDQYSVVSIRDARRNGLEPDSDAMLVDDMVIACVGYHCIWVKDREAYRRPEISILRYDVAALADPDRWSLPRVDISSKVLVYVLEMRTYVADGDSIPCLITMYPGLVLQHRNPIRLLLDFLNHLKSVLRAAERGALVCLTGFHLAFKEIPLLRKMVARLPNGDWQVVGNKLVYKNRFRVSLLDLSFFGSARNSREYCRYWSGRHRTDAPGYFSSPEEFLRVDGTEYARRCSFDAELMHVSAETHLSMLSSIFPVGHVLNFTSLHDMMFTDSIFRFMVRHDCSFYVPRHPSAVAFVEESICYETLRTENLEPGCGDRNMMVTSVFPFLVKEHYPLGRPYFTQTPDSCKLSIALCEVTRDASVTIPFLYSKSNPRACHFEGVFTSVDLRTATELGGYKIRVIGCLEWESKGRILNRYTSLIPSMVQRFKDTDSRCTELLSELLSRRYIVEDKFDSSPESYNTMLMLAFAVSYCRAGMQAMISKMDRRVNSRFVTQHSYNGLRVNSRFER</sequence>
<dbReference type="Pfam" id="PF03337">
    <property type="entry name" value="Pox_F12L"/>
    <property type="match status" value="1"/>
</dbReference>
<evidence type="ECO:0000313" key="10">
    <source>
        <dbReference type="Proteomes" id="UP000318205"/>
    </source>
</evidence>
<dbReference type="GO" id="GO:0044174">
    <property type="term" value="C:host cell endosome"/>
    <property type="evidence" value="ECO:0007669"/>
    <property type="project" value="UniProtKB-SubCell"/>
</dbReference>
<comment type="subcellular location">
    <subcellularLocation>
        <location evidence="2">Host endosome</location>
    </subcellularLocation>
    <subcellularLocation>
        <location evidence="1">Virion membrane</location>
    </subcellularLocation>
</comment>
<evidence type="ECO:0000256" key="5">
    <source>
        <dbReference type="ARBA" id="ARBA00023046"/>
    </source>
</evidence>
<evidence type="ECO:0000256" key="2">
    <source>
        <dbReference type="ARBA" id="ARBA00004311"/>
    </source>
</evidence>
<dbReference type="Proteomes" id="UP000318014">
    <property type="component" value="Genome"/>
</dbReference>
<keyword evidence="10" id="KW-1185">Reference proteome</keyword>
<gene>
    <name evidence="8" type="ORF">EKPV-NSW-ORF041</name>
</gene>
<keyword evidence="6" id="KW-0472">Membrane</keyword>
<evidence type="ECO:0000256" key="1">
    <source>
        <dbReference type="ARBA" id="ARBA00004182"/>
    </source>
</evidence>
<evidence type="ECO:0000313" key="7">
    <source>
        <dbReference type="EMBL" id="ATI21124.1"/>
    </source>
</evidence>
<evidence type="ECO:0000313" key="9">
    <source>
        <dbReference type="Proteomes" id="UP000318014"/>
    </source>
</evidence>
<name>A0A2C9DSZ1_9POXV</name>
<dbReference type="GO" id="GO:0016032">
    <property type="term" value="P:viral process"/>
    <property type="evidence" value="ECO:0007669"/>
    <property type="project" value="InterPro"/>
</dbReference>
<reference evidence="7 10" key="2">
    <citation type="journal article" date="2017" name="Virus Res.">
        <title>Complete genomic characterisation of two novel poxviruses (WKPV and EKPV) from western and eastern grey kangaroos.</title>
        <authorList>
            <person name="Bennett M."/>
            <person name="Tu S.L."/>
            <person name="Upton C."/>
            <person name="McArtor C."/>
            <person name="Gillett A."/>
            <person name="Laird T."/>
            <person name="O'Dea M."/>
        </authorList>
    </citation>
    <scope>NUCLEOTIDE SEQUENCE [LARGE SCALE GENOMIC DNA]</scope>
    <source>
        <strain evidence="7">Sunshine Coast</strain>
    </source>
</reference>
<keyword evidence="4" id="KW-0843">Virulence</keyword>
<organism evidence="7 10">
    <name type="scientific">Eastern grey kangaroopox virus</name>
    <dbReference type="NCBI Taxonomy" id="2042482"/>
    <lineage>
        <taxon>Viruses</taxon>
        <taxon>Varidnaviria</taxon>
        <taxon>Bamfordvirae</taxon>
        <taxon>Nucleocytoviricota</taxon>
        <taxon>Pokkesviricetes</taxon>
        <taxon>Chitovirales</taxon>
        <taxon>Poxviridae</taxon>
        <taxon>Chordopoxvirinae</taxon>
        <taxon>Macropopoxvirus</taxon>
        <taxon>Macropopoxvirus mgiganteuspox</taxon>
        <taxon>Eastern kangaroopox virus</taxon>
    </lineage>
</organism>
<evidence type="ECO:0000256" key="3">
    <source>
        <dbReference type="ARBA" id="ARBA00022844"/>
    </source>
</evidence>